<dbReference type="Gene3D" id="3.40.50.720">
    <property type="entry name" value="NAD(P)-binding Rossmann-like Domain"/>
    <property type="match status" value="1"/>
</dbReference>
<feature type="domain" description="6-phosphogluconate dehydrogenase NADP-binding" evidence="1">
    <location>
        <begin position="7"/>
        <end position="52"/>
    </location>
</feature>
<dbReference type="Pfam" id="PF03446">
    <property type="entry name" value="NAD_binding_2"/>
    <property type="match status" value="1"/>
</dbReference>
<proteinExistence type="predicted"/>
<gene>
    <name evidence="2" type="ordered locus">VIT_16s0022g01730</name>
</gene>
<evidence type="ECO:0000313" key="2">
    <source>
        <dbReference type="EMBL" id="CCB49268.1"/>
    </source>
</evidence>
<dbReference type="EMBL" id="FN595506">
    <property type="protein sequence ID" value="CCB49268.1"/>
    <property type="molecule type" value="Genomic_DNA"/>
</dbReference>
<dbReference type="GO" id="GO:0050661">
    <property type="term" value="F:NADP binding"/>
    <property type="evidence" value="ECO:0007669"/>
    <property type="project" value="InterPro"/>
</dbReference>
<dbReference type="HOGENOM" id="CLU_2324958_0_0_1"/>
<dbReference type="Proteomes" id="UP000009183">
    <property type="component" value="Chromosome 16"/>
</dbReference>
<evidence type="ECO:0000259" key="1">
    <source>
        <dbReference type="Pfam" id="PF03446"/>
    </source>
</evidence>
<dbReference type="GO" id="GO:0016616">
    <property type="term" value="F:oxidoreductase activity, acting on the CH-OH group of donors, NAD or NADP as acceptor"/>
    <property type="evidence" value="ECO:0007669"/>
    <property type="project" value="UniProtKB-ARBA"/>
</dbReference>
<dbReference type="STRING" id="29760.F6HAL1"/>
<dbReference type="OrthoDB" id="435038at2759"/>
<keyword evidence="3" id="KW-1185">Reference proteome</keyword>
<dbReference type="InterPro" id="IPR006115">
    <property type="entry name" value="6PGDH_NADP-bd"/>
</dbReference>
<reference evidence="3" key="1">
    <citation type="journal article" date="2007" name="Nature">
        <title>The grapevine genome sequence suggests ancestral hexaploidization in major angiosperm phyla.</title>
        <authorList>
            <consortium name="The French-Italian Public Consortium for Grapevine Genome Characterization."/>
            <person name="Jaillon O."/>
            <person name="Aury J.-M."/>
            <person name="Noel B."/>
            <person name="Policriti A."/>
            <person name="Clepet C."/>
            <person name="Casagrande A."/>
            <person name="Choisne N."/>
            <person name="Aubourg S."/>
            <person name="Vitulo N."/>
            <person name="Jubin C."/>
            <person name="Vezzi A."/>
            <person name="Legeai F."/>
            <person name="Hugueney P."/>
            <person name="Dasilva C."/>
            <person name="Horner D."/>
            <person name="Mica E."/>
            <person name="Jublot D."/>
            <person name="Poulain J."/>
            <person name="Bruyere C."/>
            <person name="Billault A."/>
            <person name="Segurens B."/>
            <person name="Gouyvenoux M."/>
            <person name="Ugarte E."/>
            <person name="Cattonaro F."/>
            <person name="Anthouard V."/>
            <person name="Vico V."/>
            <person name="Del Fabbro C."/>
            <person name="Alaux M."/>
            <person name="Di Gaspero G."/>
            <person name="Dumas V."/>
            <person name="Felice N."/>
            <person name="Paillard S."/>
            <person name="Juman I."/>
            <person name="Moroldo M."/>
            <person name="Scalabrin S."/>
            <person name="Canaguier A."/>
            <person name="Le Clainche I."/>
            <person name="Malacrida G."/>
            <person name="Durand E."/>
            <person name="Pesole G."/>
            <person name="Laucou V."/>
            <person name="Chatelet P."/>
            <person name="Merdinoglu D."/>
            <person name="Delledonne M."/>
            <person name="Pezzotti M."/>
            <person name="Lecharny A."/>
            <person name="Scarpelli C."/>
            <person name="Artiguenave F."/>
            <person name="Pe M.E."/>
            <person name="Valle G."/>
            <person name="Morgante M."/>
            <person name="Caboche M."/>
            <person name="Adam-Blondon A.-F."/>
            <person name="Weissenbach J."/>
            <person name="Quetier F."/>
            <person name="Wincker P."/>
        </authorList>
    </citation>
    <scope>NUCLEOTIDE SEQUENCE [LARGE SCALE GENOMIC DNA]</scope>
    <source>
        <strain evidence="3">cv. Pinot noir / PN40024</strain>
    </source>
</reference>
<accession>F6HAL1</accession>
<dbReference type="PaxDb" id="29760-VIT_16s0022g01730.t01"/>
<sequence>MMLQVELVQGKVSGSKKPAKDGQLIFLSVGDKSLYETVAPLSDIMGKSRFFLGSFGNGAAMKLVVNMVMGSPSIVKSLYPTTFPLKHRQKDLRLALGLV</sequence>
<dbReference type="AlphaFoldDB" id="F6HAL1"/>
<protein>
    <recommendedName>
        <fullName evidence="1">6-phosphogluconate dehydrogenase NADP-binding domain-containing protein</fullName>
    </recommendedName>
</protein>
<name>F6HAL1_VITVI</name>
<dbReference type="PANTHER" id="PTHR43580">
    <property type="entry name" value="OXIDOREDUCTASE GLYR1-RELATED"/>
    <property type="match status" value="1"/>
</dbReference>
<evidence type="ECO:0000313" key="3">
    <source>
        <dbReference type="Proteomes" id="UP000009183"/>
    </source>
</evidence>
<dbReference type="PANTHER" id="PTHR43580:SF2">
    <property type="entry name" value="CYTOKINE-LIKE NUCLEAR FACTOR N-PAC"/>
    <property type="match status" value="1"/>
</dbReference>
<dbReference type="InParanoid" id="F6HAL1"/>
<dbReference type="InterPro" id="IPR051265">
    <property type="entry name" value="HIBADH-related_NP60_sf"/>
</dbReference>
<organism evidence="2 3">
    <name type="scientific">Vitis vinifera</name>
    <name type="common">Grape</name>
    <dbReference type="NCBI Taxonomy" id="29760"/>
    <lineage>
        <taxon>Eukaryota</taxon>
        <taxon>Viridiplantae</taxon>
        <taxon>Streptophyta</taxon>
        <taxon>Embryophyta</taxon>
        <taxon>Tracheophyta</taxon>
        <taxon>Spermatophyta</taxon>
        <taxon>Magnoliopsida</taxon>
        <taxon>eudicotyledons</taxon>
        <taxon>Gunneridae</taxon>
        <taxon>Pentapetalae</taxon>
        <taxon>rosids</taxon>
        <taxon>Vitales</taxon>
        <taxon>Vitaceae</taxon>
        <taxon>Viteae</taxon>
        <taxon>Vitis</taxon>
    </lineage>
</organism>
<dbReference type="eggNOG" id="KOG0409">
    <property type="taxonomic scope" value="Eukaryota"/>
</dbReference>